<dbReference type="STRING" id="929556.Solca_2756"/>
<organism evidence="1 2">
    <name type="scientific">Solitalea canadensis (strain ATCC 29591 / DSM 3403 / JCM 21819 / LMG 8368 / NBRC 15130 / NCIMB 12057 / USAM 9D)</name>
    <name type="common">Flexibacter canadensis</name>
    <dbReference type="NCBI Taxonomy" id="929556"/>
    <lineage>
        <taxon>Bacteria</taxon>
        <taxon>Pseudomonadati</taxon>
        <taxon>Bacteroidota</taxon>
        <taxon>Sphingobacteriia</taxon>
        <taxon>Sphingobacteriales</taxon>
        <taxon>Sphingobacteriaceae</taxon>
        <taxon>Solitalea</taxon>
    </lineage>
</organism>
<dbReference type="InterPro" id="IPR041662">
    <property type="entry name" value="SusD-like_2"/>
</dbReference>
<dbReference type="SUPFAM" id="SSF48452">
    <property type="entry name" value="TPR-like"/>
    <property type="match status" value="1"/>
</dbReference>
<dbReference type="InterPro" id="IPR011990">
    <property type="entry name" value="TPR-like_helical_dom_sf"/>
</dbReference>
<evidence type="ECO:0000313" key="2">
    <source>
        <dbReference type="Proteomes" id="UP000007590"/>
    </source>
</evidence>
<evidence type="ECO:0000313" key="1">
    <source>
        <dbReference type="EMBL" id="AFD07785.1"/>
    </source>
</evidence>
<dbReference type="AlphaFoldDB" id="H8KRZ7"/>
<dbReference type="Proteomes" id="UP000007590">
    <property type="component" value="Chromosome"/>
</dbReference>
<dbReference type="Gene3D" id="1.25.40.390">
    <property type="match status" value="1"/>
</dbReference>
<dbReference type="HOGENOM" id="CLU_025928_1_0_10"/>
<dbReference type="Pfam" id="PF12771">
    <property type="entry name" value="SusD-like_2"/>
    <property type="match status" value="1"/>
</dbReference>
<dbReference type="EMBL" id="CP003349">
    <property type="protein sequence ID" value="AFD07785.1"/>
    <property type="molecule type" value="Genomic_DNA"/>
</dbReference>
<name>H8KRZ7_SOLCM</name>
<evidence type="ECO:0008006" key="3">
    <source>
        <dbReference type="Google" id="ProtNLM"/>
    </source>
</evidence>
<keyword evidence="2" id="KW-1185">Reference proteome</keyword>
<reference evidence="1" key="1">
    <citation type="submission" date="2012-02" db="EMBL/GenBank/DDBJ databases">
        <title>The complete genome of Solitalea canadensis DSM 3403.</title>
        <authorList>
            <consortium name="US DOE Joint Genome Institute (JGI-PGF)"/>
            <person name="Lucas S."/>
            <person name="Copeland A."/>
            <person name="Lapidus A."/>
            <person name="Glavina del Rio T."/>
            <person name="Dalin E."/>
            <person name="Tice H."/>
            <person name="Bruce D."/>
            <person name="Goodwin L."/>
            <person name="Pitluck S."/>
            <person name="Peters L."/>
            <person name="Ovchinnikova G."/>
            <person name="Lu M."/>
            <person name="Kyrpides N."/>
            <person name="Mavromatis K."/>
            <person name="Ivanova N."/>
            <person name="Brettin T."/>
            <person name="Detter J.C."/>
            <person name="Han C."/>
            <person name="Larimer F."/>
            <person name="Land M."/>
            <person name="Hauser L."/>
            <person name="Markowitz V."/>
            <person name="Cheng J.-F."/>
            <person name="Hugenholtz P."/>
            <person name="Woyke T."/>
            <person name="Wu D."/>
            <person name="Spring S."/>
            <person name="Schroeder M."/>
            <person name="Kopitz M."/>
            <person name="Brambilla E."/>
            <person name="Klenk H.-P."/>
            <person name="Eisen J.A."/>
        </authorList>
    </citation>
    <scope>NUCLEOTIDE SEQUENCE</scope>
    <source>
        <strain evidence="1">DSM 3403</strain>
    </source>
</reference>
<protein>
    <recommendedName>
        <fullName evidence="3">Starch-binding associating with outer membrane</fullName>
    </recommendedName>
</protein>
<dbReference type="PROSITE" id="PS51257">
    <property type="entry name" value="PROKAR_LIPOPROTEIN"/>
    <property type="match status" value="1"/>
</dbReference>
<dbReference type="eggNOG" id="COG0521">
    <property type="taxonomic scope" value="Bacteria"/>
</dbReference>
<proteinExistence type="predicted"/>
<gene>
    <name evidence="1" type="ordered locus">Solca_2756</name>
</gene>
<sequence length="572" mass="64224">MLDSKKSIQNLLNMKTNKKLKYIAIAVSSLMMVSCTNEFAEINTNPETILDVSPETFFTNAVIGIHENSFEAFYDNYRRIMPWMQLQVPITGNTTDFITNSGNMNSRYGTFYGNVGNNLTNLIVLVDKMPQDQQGKYANMKAIAEILKIYQAFYVSDINGSIAYNEAFQVRYGGTDQPKYDTQEQLFNAWIDRLKVLSATLKNTPDANQVSLAKFDLYYGGDAARWAKAASALRLKIAFRLQKRNEQKLKDVATEVLNSGDLFAGINEEWAFIGGPGFTSHGNYDPTGFAGSKSIIDFMWDKKDPRLALFFRKNAYSQENFDLAKAQGKLPAAAVRSSRQYVGAVASPDAVSQNPRLFASIRIVDASGADITVDTLSRVQQRLWQSEFERNDNGRTTFNVITYAEVCFMRAELLQLYGIGTGSAKEWYEKGIRASVQSYDAMAKTAGIHNYAAVQPADIDAYLTSTGVAFDPAIAIQQIRVQMFLNYFKQPNEAWALYKRTGMPNNNTVLAFEIFKSDGIVQQIPRRAQLPVPDATSRNYNNYKSALEEMQKDPGFGQGASDMFGRVWWDKN</sequence>
<accession>H8KRZ7</accession>
<dbReference type="KEGG" id="scn:Solca_2756"/>